<organism evidence="11 12">
    <name type="scientific">Bradyrhizobium jicamae</name>
    <dbReference type="NCBI Taxonomy" id="280332"/>
    <lineage>
        <taxon>Bacteria</taxon>
        <taxon>Pseudomonadati</taxon>
        <taxon>Pseudomonadota</taxon>
        <taxon>Alphaproteobacteria</taxon>
        <taxon>Hyphomicrobiales</taxon>
        <taxon>Nitrobacteraceae</taxon>
        <taxon>Bradyrhizobium</taxon>
    </lineage>
</organism>
<feature type="transmembrane region" description="Helical" evidence="9">
    <location>
        <begin position="103"/>
        <end position="122"/>
    </location>
</feature>
<dbReference type="InterPro" id="IPR001851">
    <property type="entry name" value="ABC_transp_permease"/>
</dbReference>
<feature type="transmembrane region" description="Helical" evidence="9">
    <location>
        <begin position="48"/>
        <end position="66"/>
    </location>
</feature>
<comment type="caution">
    <text evidence="11">The sequence shown here is derived from an EMBL/GenBank/DDBJ whole genome shotgun (WGS) entry which is preliminary data.</text>
</comment>
<dbReference type="Pfam" id="PF00005">
    <property type="entry name" value="ABC_tran"/>
    <property type="match status" value="1"/>
</dbReference>
<comment type="function">
    <text evidence="8">Involved in beta-(1--&gt;2)glucan export. Transmembrane domains (TMD) form a pore in the inner membrane and the ATP-binding domain (NBD) is responsible for energy generation.</text>
</comment>
<feature type="transmembrane region" description="Helical" evidence="9">
    <location>
        <begin position="315"/>
        <end position="343"/>
    </location>
</feature>
<feature type="transmembrane region" description="Helical" evidence="9">
    <location>
        <begin position="373"/>
        <end position="393"/>
    </location>
</feature>
<evidence type="ECO:0000256" key="1">
    <source>
        <dbReference type="ARBA" id="ARBA00004651"/>
    </source>
</evidence>
<dbReference type="PROSITE" id="PS50893">
    <property type="entry name" value="ABC_TRANSPORTER_2"/>
    <property type="match status" value="1"/>
</dbReference>
<dbReference type="CDD" id="cd03219">
    <property type="entry name" value="ABC_Mj1267_LivG_branched"/>
    <property type="match status" value="1"/>
</dbReference>
<evidence type="ECO:0000256" key="5">
    <source>
        <dbReference type="ARBA" id="ARBA00022840"/>
    </source>
</evidence>
<dbReference type="EMBL" id="JAFCJH010000011">
    <property type="protein sequence ID" value="MBR0796333.1"/>
    <property type="molecule type" value="Genomic_DNA"/>
</dbReference>
<dbReference type="RefSeq" id="WP_212492804.1">
    <property type="nucleotide sequence ID" value="NZ_JAFCJH010000011.1"/>
</dbReference>
<evidence type="ECO:0000256" key="2">
    <source>
        <dbReference type="ARBA" id="ARBA00022475"/>
    </source>
</evidence>
<evidence type="ECO:0000256" key="8">
    <source>
        <dbReference type="ARBA" id="ARBA00024722"/>
    </source>
</evidence>
<feature type="transmembrane region" description="Helical" evidence="9">
    <location>
        <begin position="78"/>
        <end position="96"/>
    </location>
</feature>
<evidence type="ECO:0000313" key="11">
    <source>
        <dbReference type="EMBL" id="MBR0796333.1"/>
    </source>
</evidence>
<protein>
    <submittedName>
        <fullName evidence="11">ATP-binding cassette domain-containing protein</fullName>
    </submittedName>
</protein>
<dbReference type="SUPFAM" id="SSF52540">
    <property type="entry name" value="P-loop containing nucleoside triphosphate hydrolases"/>
    <property type="match status" value="1"/>
</dbReference>
<feature type="transmembrane region" description="Helical" evidence="9">
    <location>
        <begin position="184"/>
        <end position="202"/>
    </location>
</feature>
<keyword evidence="5 11" id="KW-0067">ATP-binding</keyword>
<dbReference type="CDD" id="cd06581">
    <property type="entry name" value="TM_PBP1_LivM_like"/>
    <property type="match status" value="1"/>
</dbReference>
<evidence type="ECO:0000256" key="4">
    <source>
        <dbReference type="ARBA" id="ARBA00022741"/>
    </source>
</evidence>
<comment type="subcellular location">
    <subcellularLocation>
        <location evidence="1">Cell membrane</location>
        <topology evidence="1">Multi-pass membrane protein</topology>
    </subcellularLocation>
</comment>
<reference evidence="12" key="1">
    <citation type="journal article" date="2021" name="ISME J.">
        <title>Evolutionary origin and ecological implication of a unique nif island in free-living Bradyrhizobium lineages.</title>
        <authorList>
            <person name="Tao J."/>
        </authorList>
    </citation>
    <scope>NUCLEOTIDE SEQUENCE [LARGE SCALE GENOMIC DNA]</scope>
    <source>
        <strain evidence="12">SZCCT0434</strain>
    </source>
</reference>
<evidence type="ECO:0000256" key="9">
    <source>
        <dbReference type="SAM" id="Phobius"/>
    </source>
</evidence>
<dbReference type="PANTHER" id="PTHR30482:SF10">
    <property type="entry name" value="HIGH-AFFINITY BRANCHED-CHAIN AMINO ACID TRANSPORT PROTEIN BRAE"/>
    <property type="match status" value="1"/>
</dbReference>
<proteinExistence type="predicted"/>
<evidence type="ECO:0000256" key="3">
    <source>
        <dbReference type="ARBA" id="ARBA00022692"/>
    </source>
</evidence>
<dbReference type="InterPro" id="IPR027417">
    <property type="entry name" value="P-loop_NTPase"/>
</dbReference>
<evidence type="ECO:0000256" key="7">
    <source>
        <dbReference type="ARBA" id="ARBA00023136"/>
    </source>
</evidence>
<dbReference type="Proteomes" id="UP001315278">
    <property type="component" value="Unassembled WGS sequence"/>
</dbReference>
<feature type="transmembrane region" description="Helical" evidence="9">
    <location>
        <begin position="234"/>
        <end position="253"/>
    </location>
</feature>
<keyword evidence="4" id="KW-0547">Nucleotide-binding</keyword>
<accession>A0ABS5FHS1</accession>
<dbReference type="InterPro" id="IPR003593">
    <property type="entry name" value="AAA+_ATPase"/>
</dbReference>
<gene>
    <name evidence="11" type="ORF">JQ615_13145</name>
</gene>
<dbReference type="InterPro" id="IPR032823">
    <property type="entry name" value="BCA_ABC_TP_C"/>
</dbReference>
<feature type="transmembrane region" description="Helical" evidence="9">
    <location>
        <begin position="157"/>
        <end position="177"/>
    </location>
</feature>
<feature type="transmembrane region" description="Helical" evidence="9">
    <location>
        <begin position="284"/>
        <end position="303"/>
    </location>
</feature>
<evidence type="ECO:0000256" key="6">
    <source>
        <dbReference type="ARBA" id="ARBA00022989"/>
    </source>
</evidence>
<dbReference type="PANTHER" id="PTHR30482">
    <property type="entry name" value="HIGH-AFFINITY BRANCHED-CHAIN AMINO ACID TRANSPORT SYSTEM PERMEASE"/>
    <property type="match status" value="1"/>
</dbReference>
<feature type="domain" description="ABC transporter" evidence="10">
    <location>
        <begin position="441"/>
        <end position="690"/>
    </location>
</feature>
<evidence type="ECO:0000259" key="10">
    <source>
        <dbReference type="PROSITE" id="PS50893"/>
    </source>
</evidence>
<keyword evidence="2" id="KW-1003">Cell membrane</keyword>
<dbReference type="Pfam" id="PF02653">
    <property type="entry name" value="BPD_transp_2"/>
    <property type="match status" value="1"/>
</dbReference>
<dbReference type="InterPro" id="IPR003439">
    <property type="entry name" value="ABC_transporter-like_ATP-bd"/>
</dbReference>
<keyword evidence="12" id="KW-1185">Reference proteome</keyword>
<sequence>MSNSPLERAQDIAGDIAGGIAGDIAAPTTARPQGRFAAIRARVASEQFRPYLLTGILIAALAFPYLDGNEGDIDAAANALSYAMLALGLNIVVGFAGLLDLGYAAFFAIGAYTYGALSSYQIQPQWSSFWEPFQWLGLVQHLNAEGGAGTVHFDVSFWLMLPISALVAAFFGIVFGAPTLRLKGDYLAIVTLGFGEIVPIVARNTPTITNGAQGLSGVNTPKFFGYDFGVLSTPYYYCGLVLIVLLIFISTRLKQSRVGRAWLAIREDEIAAEAMGVNRTRLKLLAFAIGAGFAGVTGTFYVAKLQTASPEMFMFPVSVMILVMIVLGGIGSVAGVVIGALLLQLLQSWFLQDLTQWIHALGKLTGIEFLQRIDLVQSIELIFGIILVVMMLYRRQGLIPERTAVTALTYEQQNAMPSRSEVEAGLAPLHRRTIDPGRPLLEIKGLAKSFGGIKAVNRIDLDVMPGAIVAIIGPNGSGKTTFFNLITGLIRPDGGHVLLAGEDVTGLKPHRIADKGIARTFQNLRLFPHMTLLENALVGAHTRTSTGAVGAVLRLPRVKREEAAARARALEIIRIFGNRLMPRLQHLAFSLSYANRRRLEIARALVSEPMLLLLDEPTAGMNPTETLELADQIRQLRQRGVTILLIEHKLDVVNEIADKVIVLDHGEKIAEGTPKQVHSNKEVLRAYLGRTTDAVAAAAAAS</sequence>
<keyword evidence="7 9" id="KW-0472">Membrane</keyword>
<dbReference type="Gene3D" id="3.40.50.300">
    <property type="entry name" value="P-loop containing nucleotide triphosphate hydrolases"/>
    <property type="match status" value="1"/>
</dbReference>
<dbReference type="SMART" id="SM00382">
    <property type="entry name" value="AAA"/>
    <property type="match status" value="1"/>
</dbReference>
<keyword evidence="6 9" id="KW-1133">Transmembrane helix</keyword>
<evidence type="ECO:0000313" key="12">
    <source>
        <dbReference type="Proteomes" id="UP001315278"/>
    </source>
</evidence>
<keyword evidence="3 9" id="KW-0812">Transmembrane</keyword>
<dbReference type="InterPro" id="IPR043428">
    <property type="entry name" value="LivM-like"/>
</dbReference>
<name>A0ABS5FHS1_9BRAD</name>
<dbReference type="GO" id="GO:0005524">
    <property type="term" value="F:ATP binding"/>
    <property type="evidence" value="ECO:0007669"/>
    <property type="project" value="UniProtKB-KW"/>
</dbReference>
<dbReference type="Pfam" id="PF12399">
    <property type="entry name" value="BCA_ABC_TP_C"/>
    <property type="match status" value="1"/>
</dbReference>